<comment type="caution">
    <text evidence="1">The sequence shown here is derived from an EMBL/GenBank/DDBJ whole genome shotgun (WGS) entry which is preliminary data.</text>
</comment>
<protein>
    <recommendedName>
        <fullName evidence="3">Addiction module toxin RelE</fullName>
    </recommendedName>
</protein>
<dbReference type="InterPro" id="IPR009241">
    <property type="entry name" value="HigB-like"/>
</dbReference>
<dbReference type="Proteomes" id="UP000178176">
    <property type="component" value="Unassembled WGS sequence"/>
</dbReference>
<evidence type="ECO:0000313" key="1">
    <source>
        <dbReference type="EMBL" id="OGC92061.1"/>
    </source>
</evidence>
<gene>
    <name evidence="1" type="ORF">A2876_01690</name>
</gene>
<accession>A0A1F4YDP6</accession>
<proteinExistence type="predicted"/>
<organism evidence="1 2">
    <name type="scientific">Candidatus Amesbacteria bacterium RIFCSPHIGHO2_01_FULL_48_32b</name>
    <dbReference type="NCBI Taxonomy" id="1797253"/>
    <lineage>
        <taxon>Bacteria</taxon>
        <taxon>Candidatus Amesiibacteriota</taxon>
    </lineage>
</organism>
<reference evidence="1 2" key="1">
    <citation type="journal article" date="2016" name="Nat. Commun.">
        <title>Thousands of microbial genomes shed light on interconnected biogeochemical processes in an aquifer system.</title>
        <authorList>
            <person name="Anantharaman K."/>
            <person name="Brown C.T."/>
            <person name="Hug L.A."/>
            <person name="Sharon I."/>
            <person name="Castelle C.J."/>
            <person name="Probst A.J."/>
            <person name="Thomas B.C."/>
            <person name="Singh A."/>
            <person name="Wilkins M.J."/>
            <person name="Karaoz U."/>
            <person name="Brodie E.L."/>
            <person name="Williams K.H."/>
            <person name="Hubbard S.S."/>
            <person name="Banfield J.F."/>
        </authorList>
    </citation>
    <scope>NUCLEOTIDE SEQUENCE [LARGE SCALE GENOMIC DNA]</scope>
</reference>
<evidence type="ECO:0000313" key="2">
    <source>
        <dbReference type="Proteomes" id="UP000178176"/>
    </source>
</evidence>
<sequence length="84" mass="9478">MTFSVKLFTTARGDSPVKDFLDSLDKPTLTSGLHELRTSGQTAVRILFANYQGTYHLLHAFKKQTQKTPLKEIQTALDRKAKLI</sequence>
<dbReference type="Pfam" id="PF05973">
    <property type="entry name" value="Gp49"/>
    <property type="match status" value="1"/>
</dbReference>
<name>A0A1F4YDP6_9BACT</name>
<dbReference type="AlphaFoldDB" id="A0A1F4YDP6"/>
<evidence type="ECO:0008006" key="3">
    <source>
        <dbReference type="Google" id="ProtNLM"/>
    </source>
</evidence>
<dbReference type="EMBL" id="MEXH01000022">
    <property type="protein sequence ID" value="OGC92061.1"/>
    <property type="molecule type" value="Genomic_DNA"/>
</dbReference>